<feature type="non-terminal residue" evidence="1">
    <location>
        <position position="1"/>
    </location>
</feature>
<proteinExistence type="predicted"/>
<protein>
    <submittedName>
        <fullName evidence="1">Uncharacterized protein</fullName>
    </submittedName>
</protein>
<dbReference type="Proteomes" id="UP001187192">
    <property type="component" value="Unassembled WGS sequence"/>
</dbReference>
<comment type="caution">
    <text evidence="1">The sequence shown here is derived from an EMBL/GenBank/DDBJ whole genome shotgun (WGS) entry which is preliminary data.</text>
</comment>
<gene>
    <name evidence="1" type="ORF">TIFTF001_026364</name>
</gene>
<evidence type="ECO:0000313" key="1">
    <source>
        <dbReference type="EMBL" id="GMN57248.1"/>
    </source>
</evidence>
<keyword evidence="2" id="KW-1185">Reference proteome</keyword>
<dbReference type="AlphaFoldDB" id="A0AA88DL46"/>
<dbReference type="EMBL" id="BTGU01000069">
    <property type="protein sequence ID" value="GMN57248.1"/>
    <property type="molecule type" value="Genomic_DNA"/>
</dbReference>
<organism evidence="1 2">
    <name type="scientific">Ficus carica</name>
    <name type="common">Common fig</name>
    <dbReference type="NCBI Taxonomy" id="3494"/>
    <lineage>
        <taxon>Eukaryota</taxon>
        <taxon>Viridiplantae</taxon>
        <taxon>Streptophyta</taxon>
        <taxon>Embryophyta</taxon>
        <taxon>Tracheophyta</taxon>
        <taxon>Spermatophyta</taxon>
        <taxon>Magnoliopsida</taxon>
        <taxon>eudicotyledons</taxon>
        <taxon>Gunneridae</taxon>
        <taxon>Pentapetalae</taxon>
        <taxon>rosids</taxon>
        <taxon>fabids</taxon>
        <taxon>Rosales</taxon>
        <taxon>Moraceae</taxon>
        <taxon>Ficeae</taxon>
        <taxon>Ficus</taxon>
    </lineage>
</organism>
<reference evidence="1" key="1">
    <citation type="submission" date="2023-07" db="EMBL/GenBank/DDBJ databases">
        <title>draft genome sequence of fig (Ficus carica).</title>
        <authorList>
            <person name="Takahashi T."/>
            <person name="Nishimura K."/>
        </authorList>
    </citation>
    <scope>NUCLEOTIDE SEQUENCE</scope>
</reference>
<sequence length="141" mass="15480">MRQLAYRFPHIADFVANDQAVKEKMAVTELCAKLVALPPGEGKKRKIYRKAGYIKEIERLCIFDNLRFGKCTGLKVTDFAKAIAPNESAKAKEVILTKLLVKNALELGKTFLLDDGAAIGAQEEQLGMDGEVVGAQKEQLG</sequence>
<accession>A0AA88DL46</accession>
<evidence type="ECO:0000313" key="2">
    <source>
        <dbReference type="Proteomes" id="UP001187192"/>
    </source>
</evidence>
<name>A0AA88DL46_FICCA</name>